<feature type="compositionally biased region" description="Polar residues" evidence="1">
    <location>
        <begin position="151"/>
        <end position="162"/>
    </location>
</feature>
<feature type="compositionally biased region" description="Low complexity" evidence="1">
    <location>
        <begin position="1"/>
        <end position="21"/>
    </location>
</feature>
<dbReference type="KEGG" id="sgra:EX895_002373"/>
<dbReference type="EMBL" id="SRRM01000007">
    <property type="protein sequence ID" value="TKY88742.1"/>
    <property type="molecule type" value="Genomic_DNA"/>
</dbReference>
<evidence type="ECO:0000259" key="2">
    <source>
        <dbReference type="PROSITE" id="PS50048"/>
    </source>
</evidence>
<dbReference type="Pfam" id="PF00172">
    <property type="entry name" value="Zn_clus"/>
    <property type="match status" value="1"/>
</dbReference>
<feature type="domain" description="Zn(2)-C6 fungal-type" evidence="2">
    <location>
        <begin position="34"/>
        <end position="64"/>
    </location>
</feature>
<accession>A0A4U7L0N0</accession>
<organism evidence="3 4">
    <name type="scientific">Sporisorium graminicola</name>
    <dbReference type="NCBI Taxonomy" id="280036"/>
    <lineage>
        <taxon>Eukaryota</taxon>
        <taxon>Fungi</taxon>
        <taxon>Dikarya</taxon>
        <taxon>Basidiomycota</taxon>
        <taxon>Ustilaginomycotina</taxon>
        <taxon>Ustilaginomycetes</taxon>
        <taxon>Ustilaginales</taxon>
        <taxon>Ustilaginaceae</taxon>
        <taxon>Sporisorium</taxon>
    </lineage>
</organism>
<dbReference type="GO" id="GO:0045944">
    <property type="term" value="P:positive regulation of transcription by RNA polymerase II"/>
    <property type="evidence" value="ECO:0007669"/>
    <property type="project" value="TreeGrafter"/>
</dbReference>
<feature type="compositionally biased region" description="Basic and acidic residues" evidence="1">
    <location>
        <begin position="163"/>
        <end position="172"/>
    </location>
</feature>
<dbReference type="SMART" id="SM00066">
    <property type="entry name" value="GAL4"/>
    <property type="match status" value="1"/>
</dbReference>
<feature type="compositionally biased region" description="Polar residues" evidence="1">
    <location>
        <begin position="207"/>
        <end position="216"/>
    </location>
</feature>
<feature type="compositionally biased region" description="Low complexity" evidence="1">
    <location>
        <begin position="243"/>
        <end position="257"/>
    </location>
</feature>
<protein>
    <recommendedName>
        <fullName evidence="2">Zn(2)-C6 fungal-type domain-containing protein</fullName>
    </recommendedName>
</protein>
<dbReference type="PANTHER" id="PTHR47655">
    <property type="entry name" value="QUINIC ACID UTILIZATION ACTIVATOR"/>
    <property type="match status" value="1"/>
</dbReference>
<feature type="region of interest" description="Disordered" evidence="1">
    <location>
        <begin position="151"/>
        <end position="318"/>
    </location>
</feature>
<dbReference type="InterPro" id="IPR036864">
    <property type="entry name" value="Zn2-C6_fun-type_DNA-bd_sf"/>
</dbReference>
<dbReference type="Proteomes" id="UP000306050">
    <property type="component" value="Chromosome SGRAM_14"/>
</dbReference>
<dbReference type="AlphaFoldDB" id="A0A4U7L0N0"/>
<evidence type="ECO:0000256" key="1">
    <source>
        <dbReference type="SAM" id="MobiDB-lite"/>
    </source>
</evidence>
<keyword evidence="4" id="KW-1185">Reference proteome</keyword>
<evidence type="ECO:0000313" key="3">
    <source>
        <dbReference type="EMBL" id="TKY88742.1"/>
    </source>
</evidence>
<dbReference type="GO" id="GO:0000981">
    <property type="term" value="F:DNA-binding transcription factor activity, RNA polymerase II-specific"/>
    <property type="evidence" value="ECO:0007669"/>
    <property type="project" value="InterPro"/>
</dbReference>
<name>A0A4U7L0N0_9BASI</name>
<dbReference type="GO" id="GO:0008270">
    <property type="term" value="F:zinc ion binding"/>
    <property type="evidence" value="ECO:0007669"/>
    <property type="project" value="InterPro"/>
</dbReference>
<dbReference type="Gene3D" id="4.10.240.10">
    <property type="entry name" value="Zn(2)-C6 fungal-type DNA-binding domain"/>
    <property type="match status" value="1"/>
</dbReference>
<feature type="compositionally biased region" description="Low complexity" evidence="1">
    <location>
        <begin position="185"/>
        <end position="203"/>
    </location>
</feature>
<proteinExistence type="predicted"/>
<dbReference type="SUPFAM" id="SSF57701">
    <property type="entry name" value="Zn2/Cys6 DNA-binding domain"/>
    <property type="match status" value="1"/>
</dbReference>
<dbReference type="PANTHER" id="PTHR47655:SF2">
    <property type="entry name" value="QUINIC ACID UTILIZATION ACTIVATOR"/>
    <property type="match status" value="1"/>
</dbReference>
<dbReference type="InterPro" id="IPR001138">
    <property type="entry name" value="Zn2Cys6_DnaBD"/>
</dbReference>
<reference evidence="3 4" key="1">
    <citation type="submission" date="2019-05" db="EMBL/GenBank/DDBJ databases">
        <title>Sporisorium graminicola CBS 10092 draft sequencing and annotation.</title>
        <authorList>
            <person name="Solano-Gonzalez S."/>
            <person name="Caddick M.X."/>
            <person name="Darby A."/>
        </authorList>
    </citation>
    <scope>NUCLEOTIDE SEQUENCE [LARGE SCALE GENOMIC DNA]</scope>
    <source>
        <strain evidence="3 4">CBS 10092</strain>
    </source>
</reference>
<dbReference type="RefSeq" id="XP_029740727.1">
    <property type="nucleotide sequence ID" value="XM_029882972.1"/>
</dbReference>
<dbReference type="InterPro" id="IPR052783">
    <property type="entry name" value="Metabolic/Drug-Res_Regulator"/>
</dbReference>
<dbReference type="PROSITE" id="PS50048">
    <property type="entry name" value="ZN2_CY6_FUNGAL_2"/>
    <property type="match status" value="1"/>
</dbReference>
<feature type="compositionally biased region" description="Basic and acidic residues" evidence="1">
    <location>
        <begin position="217"/>
        <end position="235"/>
    </location>
</feature>
<sequence length="318" mass="34651">MPPTSQPHASTSATPSASTTASERKTKRKRVSRACDQCFLKKDRCDGLQPICTFCSKLERTCTYDRPERKRGPTQGLRPRLEQRIAALETVLGFVLSQTGESAVRVDQFKQASEQERSKWRKEGWWKSGVRKQLEVEFGLKDDLVSVGSSVKHSPAAASTPTDLDHSAKHDDSESDYSEVDLSLPPTHQTQPSTSSSSTNTHPALHQPNSSSTTNDAQRDHHNHSDSDSDHDGNGPHHFTLPLLSSGKGGSSLNRGLVPRGADPNAALGGFEIEFGGNQTDEDWVRSFVPPSHSRRPNPAPASDTRHGGSRNGATSKQ</sequence>
<gene>
    <name evidence="3" type="ORF">EX895_002373</name>
</gene>
<dbReference type="OrthoDB" id="2123952at2759"/>
<feature type="region of interest" description="Disordered" evidence="1">
    <location>
        <begin position="1"/>
        <end position="32"/>
    </location>
</feature>
<dbReference type="GeneID" id="40725268"/>
<comment type="caution">
    <text evidence="3">The sequence shown here is derived from an EMBL/GenBank/DDBJ whole genome shotgun (WGS) entry which is preliminary data.</text>
</comment>
<dbReference type="CDD" id="cd00067">
    <property type="entry name" value="GAL4"/>
    <property type="match status" value="1"/>
</dbReference>
<evidence type="ECO:0000313" key="4">
    <source>
        <dbReference type="Proteomes" id="UP000306050"/>
    </source>
</evidence>